<dbReference type="EMBL" id="JAERRC010000046">
    <property type="protein sequence ID" value="MBL0707372.1"/>
    <property type="molecule type" value="Genomic_DNA"/>
</dbReference>
<dbReference type="Pfam" id="PF04205">
    <property type="entry name" value="FMN_bind"/>
    <property type="match status" value="1"/>
</dbReference>
<reference evidence="4 5" key="1">
    <citation type="submission" date="2021-01" db="EMBL/GenBank/DDBJ databases">
        <title>Genome public.</title>
        <authorList>
            <person name="Liu C."/>
            <person name="Sun Q."/>
        </authorList>
    </citation>
    <scope>NUCLEOTIDE SEQUENCE [LARGE SCALE GENOMIC DNA]</scope>
    <source>
        <strain evidence="4 5">JC656</strain>
    </source>
</reference>
<evidence type="ECO:0000313" key="5">
    <source>
        <dbReference type="Proteomes" id="UP000639051"/>
    </source>
</evidence>
<evidence type="ECO:0000259" key="3">
    <source>
        <dbReference type="SMART" id="SM00900"/>
    </source>
</evidence>
<dbReference type="Proteomes" id="UP000639051">
    <property type="component" value="Unassembled WGS sequence"/>
</dbReference>
<evidence type="ECO:0000256" key="1">
    <source>
        <dbReference type="SAM" id="MobiDB-lite"/>
    </source>
</evidence>
<organism evidence="4 5">
    <name type="scientific">Sinomonas cellulolyticus</name>
    <dbReference type="NCBI Taxonomy" id="2801916"/>
    <lineage>
        <taxon>Bacteria</taxon>
        <taxon>Bacillati</taxon>
        <taxon>Actinomycetota</taxon>
        <taxon>Actinomycetes</taxon>
        <taxon>Micrococcales</taxon>
        <taxon>Micrococcaceae</taxon>
        <taxon>Sinomonas</taxon>
    </lineage>
</organism>
<accession>A0ABS1K7M9</accession>
<evidence type="ECO:0000256" key="2">
    <source>
        <dbReference type="SAM" id="SignalP"/>
    </source>
</evidence>
<feature type="chain" id="PRO_5046266317" evidence="2">
    <location>
        <begin position="26"/>
        <end position="168"/>
    </location>
</feature>
<evidence type="ECO:0000313" key="4">
    <source>
        <dbReference type="EMBL" id="MBL0707372.1"/>
    </source>
</evidence>
<dbReference type="SMART" id="SM00900">
    <property type="entry name" value="FMN_bind"/>
    <property type="match status" value="1"/>
</dbReference>
<proteinExistence type="predicted"/>
<gene>
    <name evidence="4" type="ORF">JJE72_17900</name>
</gene>
<keyword evidence="5" id="KW-1185">Reference proteome</keyword>
<protein>
    <submittedName>
        <fullName evidence="4">FMN-binding protein</fullName>
    </submittedName>
</protein>
<dbReference type="Gene3D" id="3.90.1010.20">
    <property type="match status" value="1"/>
</dbReference>
<dbReference type="RefSeq" id="WP_189693795.1">
    <property type="nucleotide sequence ID" value="NZ_BNCM01000006.1"/>
</dbReference>
<feature type="region of interest" description="Disordered" evidence="1">
    <location>
        <begin position="32"/>
        <end position="81"/>
    </location>
</feature>
<feature type="domain" description="FMN-binding" evidence="3">
    <location>
        <begin position="89"/>
        <end position="166"/>
    </location>
</feature>
<comment type="caution">
    <text evidence="4">The sequence shown here is derived from an EMBL/GenBank/DDBJ whole genome shotgun (WGS) entry which is preliminary data.</text>
</comment>
<keyword evidence="2" id="KW-0732">Signal</keyword>
<feature type="signal peptide" evidence="2">
    <location>
        <begin position="1"/>
        <end position="25"/>
    </location>
</feature>
<name>A0ABS1K7M9_9MICC</name>
<dbReference type="InterPro" id="IPR007329">
    <property type="entry name" value="FMN-bd"/>
</dbReference>
<sequence length="168" mass="16482">MRTRAAVSASLASLGILAVGWQAGAHTLEAQAATPTSATTGTGTGTTSGAAAGSSSHSASGNSSGSTSGSSSGSSTASGTFAGQSVSTRFGNVQVQITVRNGKITDVTALHLTDAERRSQMISAQAAPILRSEVLQAQSANVQTVSGATITSDAYLTSLQAALDAAHL</sequence>